<sequence length="99" mass="10517">MRRSDPVRRDPEDLGGWAPGVGFQGRGPSLQFGNQRERGLFVRGGTGGSSSSPERTTRNGKSAQMTDPDDGPRRSGMTAAVTASDSIRSPLPHLDYSSA</sequence>
<accession>A0ACC2F9K7</accession>
<reference evidence="1" key="1">
    <citation type="submission" date="2021-05" db="EMBL/GenBank/DDBJ databases">
        <authorList>
            <person name="Pan Q."/>
            <person name="Jouanno E."/>
            <person name="Zahm M."/>
            <person name="Klopp C."/>
            <person name="Cabau C."/>
            <person name="Louis A."/>
            <person name="Berthelot C."/>
            <person name="Parey E."/>
            <person name="Roest Crollius H."/>
            <person name="Montfort J."/>
            <person name="Robinson-Rechavi M."/>
            <person name="Bouchez O."/>
            <person name="Lampietro C."/>
            <person name="Lopez Roques C."/>
            <person name="Donnadieu C."/>
            <person name="Postlethwait J."/>
            <person name="Bobe J."/>
            <person name="Dillon D."/>
            <person name="Chandos A."/>
            <person name="von Hippel F."/>
            <person name="Guiguen Y."/>
        </authorList>
    </citation>
    <scope>NUCLEOTIDE SEQUENCE</scope>
    <source>
        <strain evidence="1">YG-Jan2019</strain>
    </source>
</reference>
<name>A0ACC2F9K7_DALPE</name>
<comment type="caution">
    <text evidence="1">The sequence shown here is derived from an EMBL/GenBank/DDBJ whole genome shotgun (WGS) entry which is preliminary data.</text>
</comment>
<evidence type="ECO:0000313" key="2">
    <source>
        <dbReference type="Proteomes" id="UP001157502"/>
    </source>
</evidence>
<dbReference type="Proteomes" id="UP001157502">
    <property type="component" value="Chromosome 31"/>
</dbReference>
<keyword evidence="2" id="KW-1185">Reference proteome</keyword>
<proteinExistence type="predicted"/>
<dbReference type="EMBL" id="CM055758">
    <property type="protein sequence ID" value="KAJ7988071.1"/>
    <property type="molecule type" value="Genomic_DNA"/>
</dbReference>
<evidence type="ECO:0000313" key="1">
    <source>
        <dbReference type="EMBL" id="KAJ7988071.1"/>
    </source>
</evidence>
<protein>
    <submittedName>
        <fullName evidence="1">Uncharacterized protein</fullName>
    </submittedName>
</protein>
<gene>
    <name evidence="1" type="ORF">DPEC_G00319830</name>
</gene>
<organism evidence="1 2">
    <name type="scientific">Dallia pectoralis</name>
    <name type="common">Alaska blackfish</name>
    <dbReference type="NCBI Taxonomy" id="75939"/>
    <lineage>
        <taxon>Eukaryota</taxon>
        <taxon>Metazoa</taxon>
        <taxon>Chordata</taxon>
        <taxon>Craniata</taxon>
        <taxon>Vertebrata</taxon>
        <taxon>Euteleostomi</taxon>
        <taxon>Actinopterygii</taxon>
        <taxon>Neopterygii</taxon>
        <taxon>Teleostei</taxon>
        <taxon>Protacanthopterygii</taxon>
        <taxon>Esociformes</taxon>
        <taxon>Umbridae</taxon>
        <taxon>Dallia</taxon>
    </lineage>
</organism>